<protein>
    <submittedName>
        <fullName evidence="2">Uncharacterized protein</fullName>
    </submittedName>
</protein>
<keyword evidence="3" id="KW-1185">Reference proteome</keyword>
<feature type="region of interest" description="Disordered" evidence="1">
    <location>
        <begin position="1"/>
        <end position="22"/>
    </location>
</feature>
<dbReference type="Proteomes" id="UP000005237">
    <property type="component" value="Unassembled WGS sequence"/>
</dbReference>
<accession>A0A8R1E5G7</accession>
<name>A0A8R1E5G7_CAEJA</name>
<reference evidence="3" key="1">
    <citation type="submission" date="2010-08" db="EMBL/GenBank/DDBJ databases">
        <authorList>
            <consortium name="Caenorhabditis japonica Sequencing Consortium"/>
            <person name="Wilson R.K."/>
        </authorList>
    </citation>
    <scope>NUCLEOTIDE SEQUENCE [LARGE SCALE GENOMIC DNA]</scope>
    <source>
        <strain evidence="3">DF5081</strain>
    </source>
</reference>
<proteinExistence type="predicted"/>
<dbReference type="AlphaFoldDB" id="A0A8R1E5G7"/>
<evidence type="ECO:0000313" key="3">
    <source>
        <dbReference type="Proteomes" id="UP000005237"/>
    </source>
</evidence>
<evidence type="ECO:0000313" key="2">
    <source>
        <dbReference type="EnsemblMetazoa" id="CJA23675.1"/>
    </source>
</evidence>
<organism evidence="2 3">
    <name type="scientific">Caenorhabditis japonica</name>
    <dbReference type="NCBI Taxonomy" id="281687"/>
    <lineage>
        <taxon>Eukaryota</taxon>
        <taxon>Metazoa</taxon>
        <taxon>Ecdysozoa</taxon>
        <taxon>Nematoda</taxon>
        <taxon>Chromadorea</taxon>
        <taxon>Rhabditida</taxon>
        <taxon>Rhabditina</taxon>
        <taxon>Rhabditomorpha</taxon>
        <taxon>Rhabditoidea</taxon>
        <taxon>Rhabditidae</taxon>
        <taxon>Peloderinae</taxon>
        <taxon>Caenorhabditis</taxon>
    </lineage>
</organism>
<evidence type="ECO:0000256" key="1">
    <source>
        <dbReference type="SAM" id="MobiDB-lite"/>
    </source>
</evidence>
<dbReference type="EnsemblMetazoa" id="CJA23675.1">
    <property type="protein sequence ID" value="CJA23675.1"/>
    <property type="gene ID" value="WBGene00179247"/>
</dbReference>
<sequence length="75" mass="8499">MSCSRKRIIQRPSSWSGVHRKSAGHPLGNSTFISALRRLNLTTSHSSWACCPTKWAIAPCKRQLRLCQYAKRPFA</sequence>
<reference evidence="2" key="2">
    <citation type="submission" date="2022-06" db="UniProtKB">
        <authorList>
            <consortium name="EnsemblMetazoa"/>
        </authorList>
    </citation>
    <scope>IDENTIFICATION</scope>
    <source>
        <strain evidence="2">DF5081</strain>
    </source>
</reference>